<dbReference type="InterPro" id="IPR028978">
    <property type="entry name" value="Chorismate_lyase_/UTRA_dom_sf"/>
</dbReference>
<dbReference type="EMBL" id="JBHRSK010000010">
    <property type="protein sequence ID" value="MFC2969119.1"/>
    <property type="molecule type" value="Genomic_DNA"/>
</dbReference>
<reference evidence="6" key="1">
    <citation type="journal article" date="2019" name="Int. J. Syst. Evol. Microbiol.">
        <title>The Global Catalogue of Microorganisms (GCM) 10K type strain sequencing project: providing services to taxonomists for standard genome sequencing and annotation.</title>
        <authorList>
            <consortium name="The Broad Institute Genomics Platform"/>
            <consortium name="The Broad Institute Genome Sequencing Center for Infectious Disease"/>
            <person name="Wu L."/>
            <person name="Ma J."/>
        </authorList>
    </citation>
    <scope>NUCLEOTIDE SEQUENCE [LARGE SCALE GENOMIC DNA]</scope>
    <source>
        <strain evidence="6">KCTC 62192</strain>
    </source>
</reference>
<dbReference type="Proteomes" id="UP001595443">
    <property type="component" value="Unassembled WGS sequence"/>
</dbReference>
<organism evidence="5 6">
    <name type="scientific">Acidimangrovimonas pyrenivorans</name>
    <dbReference type="NCBI Taxonomy" id="2030798"/>
    <lineage>
        <taxon>Bacteria</taxon>
        <taxon>Pseudomonadati</taxon>
        <taxon>Pseudomonadota</taxon>
        <taxon>Alphaproteobacteria</taxon>
        <taxon>Rhodobacterales</taxon>
        <taxon>Paracoccaceae</taxon>
        <taxon>Acidimangrovimonas</taxon>
    </lineage>
</organism>
<dbReference type="PANTHER" id="PTHR44846">
    <property type="entry name" value="MANNOSYL-D-GLYCERATE TRANSPORT/METABOLISM SYSTEM REPRESSOR MNGR-RELATED"/>
    <property type="match status" value="1"/>
</dbReference>
<dbReference type="SUPFAM" id="SSF46785">
    <property type="entry name" value="Winged helix' DNA-binding domain"/>
    <property type="match status" value="1"/>
</dbReference>
<evidence type="ECO:0000256" key="2">
    <source>
        <dbReference type="ARBA" id="ARBA00023125"/>
    </source>
</evidence>
<dbReference type="PANTHER" id="PTHR44846:SF1">
    <property type="entry name" value="MANNOSYL-D-GLYCERATE TRANSPORT_METABOLISM SYSTEM REPRESSOR MNGR-RELATED"/>
    <property type="match status" value="1"/>
</dbReference>
<dbReference type="InterPro" id="IPR036388">
    <property type="entry name" value="WH-like_DNA-bd_sf"/>
</dbReference>
<dbReference type="InterPro" id="IPR000524">
    <property type="entry name" value="Tscrpt_reg_HTH_GntR"/>
</dbReference>
<evidence type="ECO:0000313" key="6">
    <source>
        <dbReference type="Proteomes" id="UP001595443"/>
    </source>
</evidence>
<dbReference type="SUPFAM" id="SSF64288">
    <property type="entry name" value="Chorismate lyase-like"/>
    <property type="match status" value="1"/>
</dbReference>
<dbReference type="Pfam" id="PF00392">
    <property type="entry name" value="GntR"/>
    <property type="match status" value="1"/>
</dbReference>
<dbReference type="Gene3D" id="3.40.1410.10">
    <property type="entry name" value="Chorismate lyase-like"/>
    <property type="match status" value="1"/>
</dbReference>
<dbReference type="Gene3D" id="1.10.10.10">
    <property type="entry name" value="Winged helix-like DNA-binding domain superfamily/Winged helix DNA-binding domain"/>
    <property type="match status" value="1"/>
</dbReference>
<dbReference type="CDD" id="cd07377">
    <property type="entry name" value="WHTH_GntR"/>
    <property type="match status" value="1"/>
</dbReference>
<gene>
    <name evidence="5" type="ORF">ACFOES_13520</name>
</gene>
<evidence type="ECO:0000256" key="1">
    <source>
        <dbReference type="ARBA" id="ARBA00023015"/>
    </source>
</evidence>
<dbReference type="InterPro" id="IPR036390">
    <property type="entry name" value="WH_DNA-bd_sf"/>
</dbReference>
<dbReference type="Pfam" id="PF07702">
    <property type="entry name" value="UTRA"/>
    <property type="match status" value="1"/>
</dbReference>
<dbReference type="InterPro" id="IPR050679">
    <property type="entry name" value="Bact_HTH_transcr_reg"/>
</dbReference>
<dbReference type="PRINTS" id="PR00035">
    <property type="entry name" value="HTHGNTR"/>
</dbReference>
<dbReference type="InterPro" id="IPR011663">
    <property type="entry name" value="UTRA"/>
</dbReference>
<dbReference type="RefSeq" id="WP_377833825.1">
    <property type="nucleotide sequence ID" value="NZ_JBHRSK010000010.1"/>
</dbReference>
<dbReference type="SMART" id="SM00866">
    <property type="entry name" value="UTRA"/>
    <property type="match status" value="1"/>
</dbReference>
<protein>
    <submittedName>
        <fullName evidence="5">GntR family transcriptional regulator</fullName>
    </submittedName>
</protein>
<keyword evidence="2" id="KW-0238">DNA-binding</keyword>
<name>A0ABV7AIB1_9RHOB</name>
<comment type="caution">
    <text evidence="5">The sequence shown here is derived from an EMBL/GenBank/DDBJ whole genome shotgun (WGS) entry which is preliminary data.</text>
</comment>
<keyword evidence="6" id="KW-1185">Reference proteome</keyword>
<dbReference type="PROSITE" id="PS50949">
    <property type="entry name" value="HTH_GNTR"/>
    <property type="match status" value="1"/>
</dbReference>
<evidence type="ECO:0000313" key="5">
    <source>
        <dbReference type="EMBL" id="MFC2969119.1"/>
    </source>
</evidence>
<evidence type="ECO:0000259" key="4">
    <source>
        <dbReference type="PROSITE" id="PS50949"/>
    </source>
</evidence>
<accession>A0ABV7AIB1</accession>
<dbReference type="SMART" id="SM00345">
    <property type="entry name" value="HTH_GNTR"/>
    <property type="match status" value="1"/>
</dbReference>
<proteinExistence type="predicted"/>
<feature type="domain" description="HTH gntR-type" evidence="4">
    <location>
        <begin position="16"/>
        <end position="84"/>
    </location>
</feature>
<keyword evidence="1" id="KW-0805">Transcription regulation</keyword>
<sequence>MSDLFSPEGFDDAGKGPLYRQLARRIGDGIASGALQPGESLPPERDMAAMTGLSRVTVRKAVQSLVASGDLVQRRGSGTYVAPRVERLEQALSLLTSFSEDMRRRGKAARSVWLDRSLHTPTPDEVMVLGLKAHDRVARLARVRLADGVPLAIERASLPAALLPDPEAVESSLYAHLETNGLRPVRAVQRLSAVNIGPADAELLELPPGAACLRIERIAYLASGATAEYTLSLYRGDAYDFAAELRLAGDSQGDTP</sequence>
<evidence type="ECO:0000256" key="3">
    <source>
        <dbReference type="ARBA" id="ARBA00023163"/>
    </source>
</evidence>
<keyword evidence="3" id="KW-0804">Transcription</keyword>